<dbReference type="OrthoDB" id="959050at2"/>
<proteinExistence type="predicted"/>
<dbReference type="AlphaFoldDB" id="A0A1H4GMB3"/>
<sequence length="132" mass="15310">MHIYISEEAIVGDIQDRFHAFYPNLKLIFYRQPHIKGTCNPEEKAISPETPIEKIRMRCCFGWLDISYYRTAQAVEHELSHIFGLNAQILRNTGNSWLETTDIDNLTLEELNNTDRQVNSHATGLPKEPDNH</sequence>
<protein>
    <submittedName>
        <fullName evidence="1">Uncharacterized protein</fullName>
    </submittedName>
</protein>
<evidence type="ECO:0000313" key="2">
    <source>
        <dbReference type="Proteomes" id="UP000199656"/>
    </source>
</evidence>
<gene>
    <name evidence="1" type="ORF">SAMN05660909_05506</name>
</gene>
<name>A0A1H4GMB3_9BACT</name>
<organism evidence="1 2">
    <name type="scientific">Chitinophaga terrae</name>
    <name type="common">ex Kim and Jung 2007</name>
    <dbReference type="NCBI Taxonomy" id="408074"/>
    <lineage>
        <taxon>Bacteria</taxon>
        <taxon>Pseudomonadati</taxon>
        <taxon>Bacteroidota</taxon>
        <taxon>Chitinophagia</taxon>
        <taxon>Chitinophagales</taxon>
        <taxon>Chitinophagaceae</taxon>
        <taxon>Chitinophaga</taxon>
    </lineage>
</organism>
<dbReference type="Proteomes" id="UP000199656">
    <property type="component" value="Unassembled WGS sequence"/>
</dbReference>
<dbReference type="EMBL" id="FNRL01000046">
    <property type="protein sequence ID" value="SEB10647.1"/>
    <property type="molecule type" value="Genomic_DNA"/>
</dbReference>
<dbReference type="RefSeq" id="WP_139170419.1">
    <property type="nucleotide sequence ID" value="NZ_BKAT01000069.1"/>
</dbReference>
<reference evidence="2" key="1">
    <citation type="submission" date="2016-10" db="EMBL/GenBank/DDBJ databases">
        <authorList>
            <person name="Varghese N."/>
            <person name="Submissions S."/>
        </authorList>
    </citation>
    <scope>NUCLEOTIDE SEQUENCE [LARGE SCALE GENOMIC DNA]</scope>
    <source>
        <strain evidence="2">DSM 23920</strain>
    </source>
</reference>
<keyword evidence="2" id="KW-1185">Reference proteome</keyword>
<evidence type="ECO:0000313" key="1">
    <source>
        <dbReference type="EMBL" id="SEB10647.1"/>
    </source>
</evidence>
<accession>A0A1H4GMB3</accession>